<dbReference type="SUPFAM" id="SSF56935">
    <property type="entry name" value="Porins"/>
    <property type="match status" value="1"/>
</dbReference>
<gene>
    <name evidence="16" type="ORF">FHS54_002821</name>
</gene>
<dbReference type="GO" id="GO:0009279">
    <property type="term" value="C:cell outer membrane"/>
    <property type="evidence" value="ECO:0007669"/>
    <property type="project" value="UniProtKB-SubCell"/>
</dbReference>
<organism evidence="16 17">
    <name type="scientific">Sphingobium vermicomposti</name>
    <dbReference type="NCBI Taxonomy" id="529005"/>
    <lineage>
        <taxon>Bacteria</taxon>
        <taxon>Pseudomonadati</taxon>
        <taxon>Pseudomonadota</taxon>
        <taxon>Alphaproteobacteria</taxon>
        <taxon>Sphingomonadales</taxon>
        <taxon>Sphingomonadaceae</taxon>
        <taxon>Sphingobium</taxon>
    </lineage>
</organism>
<evidence type="ECO:0000256" key="13">
    <source>
        <dbReference type="SAM" id="SignalP"/>
    </source>
</evidence>
<dbReference type="GO" id="GO:0006826">
    <property type="term" value="P:iron ion transport"/>
    <property type="evidence" value="ECO:0007669"/>
    <property type="project" value="UniProtKB-KW"/>
</dbReference>
<evidence type="ECO:0000256" key="3">
    <source>
        <dbReference type="ARBA" id="ARBA00022452"/>
    </source>
</evidence>
<comment type="caution">
    <text evidence="16">The sequence shown here is derived from an EMBL/GenBank/DDBJ whole genome shotgun (WGS) entry which is preliminary data.</text>
</comment>
<evidence type="ECO:0000256" key="8">
    <source>
        <dbReference type="ARBA" id="ARBA00023077"/>
    </source>
</evidence>
<accession>A0A846MAI2</accession>
<name>A0A846MAI2_9SPHN</name>
<evidence type="ECO:0000256" key="7">
    <source>
        <dbReference type="ARBA" id="ARBA00023065"/>
    </source>
</evidence>
<evidence type="ECO:0000256" key="12">
    <source>
        <dbReference type="RuleBase" id="RU003357"/>
    </source>
</evidence>
<evidence type="ECO:0000313" key="17">
    <source>
        <dbReference type="Proteomes" id="UP000576821"/>
    </source>
</evidence>
<keyword evidence="8 12" id="KW-0798">TonB box</keyword>
<dbReference type="AlphaFoldDB" id="A0A846MAI2"/>
<evidence type="ECO:0000256" key="2">
    <source>
        <dbReference type="ARBA" id="ARBA00022448"/>
    </source>
</evidence>
<evidence type="ECO:0000256" key="6">
    <source>
        <dbReference type="ARBA" id="ARBA00023004"/>
    </source>
</evidence>
<keyword evidence="6" id="KW-0408">Iron</keyword>
<dbReference type="Pfam" id="PF07715">
    <property type="entry name" value="Plug"/>
    <property type="match status" value="1"/>
</dbReference>
<keyword evidence="2 11" id="KW-0813">Transport</keyword>
<evidence type="ECO:0000256" key="10">
    <source>
        <dbReference type="ARBA" id="ARBA00023237"/>
    </source>
</evidence>
<dbReference type="InterPro" id="IPR000531">
    <property type="entry name" value="Beta-barrel_TonB"/>
</dbReference>
<evidence type="ECO:0000259" key="14">
    <source>
        <dbReference type="Pfam" id="PF00593"/>
    </source>
</evidence>
<feature type="chain" id="PRO_5032724278" evidence="13">
    <location>
        <begin position="25"/>
        <end position="782"/>
    </location>
</feature>
<keyword evidence="4" id="KW-0410">Iron transport</keyword>
<feature type="signal peptide" evidence="13">
    <location>
        <begin position="1"/>
        <end position="24"/>
    </location>
</feature>
<dbReference type="Proteomes" id="UP000576821">
    <property type="component" value="Unassembled WGS sequence"/>
</dbReference>
<proteinExistence type="inferred from homology"/>
<keyword evidence="10 11" id="KW-0998">Cell outer membrane</keyword>
<dbReference type="Pfam" id="PF00593">
    <property type="entry name" value="TonB_dep_Rec_b-barrel"/>
    <property type="match status" value="1"/>
</dbReference>
<evidence type="ECO:0000256" key="5">
    <source>
        <dbReference type="ARBA" id="ARBA00022692"/>
    </source>
</evidence>
<dbReference type="InterPro" id="IPR012910">
    <property type="entry name" value="Plug_dom"/>
</dbReference>
<dbReference type="PROSITE" id="PS52016">
    <property type="entry name" value="TONB_DEPENDENT_REC_3"/>
    <property type="match status" value="1"/>
</dbReference>
<dbReference type="Gene3D" id="2.40.170.20">
    <property type="entry name" value="TonB-dependent receptor, beta-barrel domain"/>
    <property type="match status" value="2"/>
</dbReference>
<evidence type="ECO:0000259" key="15">
    <source>
        <dbReference type="Pfam" id="PF07715"/>
    </source>
</evidence>
<protein>
    <submittedName>
        <fullName evidence="16">Iron complex outermembrane receptor protein</fullName>
    </submittedName>
</protein>
<keyword evidence="9 11" id="KW-0472">Membrane</keyword>
<keyword evidence="3 11" id="KW-1134">Transmembrane beta strand</keyword>
<evidence type="ECO:0000256" key="11">
    <source>
        <dbReference type="PROSITE-ProRule" id="PRU01360"/>
    </source>
</evidence>
<comment type="similarity">
    <text evidence="11 12">Belongs to the TonB-dependent receptor family.</text>
</comment>
<feature type="domain" description="TonB-dependent receptor-like beta-barrel" evidence="14">
    <location>
        <begin position="329"/>
        <end position="744"/>
    </location>
</feature>
<keyword evidence="13" id="KW-0732">Signal</keyword>
<dbReference type="CDD" id="cd01347">
    <property type="entry name" value="ligand_gated_channel"/>
    <property type="match status" value="1"/>
</dbReference>
<evidence type="ECO:0000256" key="4">
    <source>
        <dbReference type="ARBA" id="ARBA00022496"/>
    </source>
</evidence>
<evidence type="ECO:0000313" key="16">
    <source>
        <dbReference type="EMBL" id="NIJ17821.1"/>
    </source>
</evidence>
<dbReference type="InterPro" id="IPR036942">
    <property type="entry name" value="Beta-barrel_TonB_sf"/>
</dbReference>
<keyword evidence="16" id="KW-0675">Receptor</keyword>
<comment type="subcellular location">
    <subcellularLocation>
        <location evidence="1 11">Cell outer membrane</location>
        <topology evidence="1 11">Multi-pass membrane protein</topology>
    </subcellularLocation>
</comment>
<keyword evidence="17" id="KW-1185">Reference proteome</keyword>
<dbReference type="InterPro" id="IPR039426">
    <property type="entry name" value="TonB-dep_rcpt-like"/>
</dbReference>
<reference evidence="16 17" key="1">
    <citation type="submission" date="2020-03" db="EMBL/GenBank/DDBJ databases">
        <title>Genomic Encyclopedia of Type Strains, Phase IV (KMG-IV): sequencing the most valuable type-strain genomes for metagenomic binning, comparative biology and taxonomic classification.</title>
        <authorList>
            <person name="Goeker M."/>
        </authorList>
    </citation>
    <scope>NUCLEOTIDE SEQUENCE [LARGE SCALE GENOMIC DNA]</scope>
    <source>
        <strain evidence="16 17">DSM 21299</strain>
    </source>
</reference>
<dbReference type="PANTHER" id="PTHR32552:SF81">
    <property type="entry name" value="TONB-DEPENDENT OUTER MEMBRANE RECEPTOR"/>
    <property type="match status" value="1"/>
</dbReference>
<dbReference type="RefSeq" id="WP_167304636.1">
    <property type="nucleotide sequence ID" value="NZ_JAASQR010000004.1"/>
</dbReference>
<keyword evidence="5 11" id="KW-0812">Transmembrane</keyword>
<keyword evidence="7" id="KW-0406">Ion transport</keyword>
<dbReference type="EMBL" id="JAASQR010000004">
    <property type="protein sequence ID" value="NIJ17821.1"/>
    <property type="molecule type" value="Genomic_DNA"/>
</dbReference>
<evidence type="ECO:0000256" key="9">
    <source>
        <dbReference type="ARBA" id="ARBA00023136"/>
    </source>
</evidence>
<evidence type="ECO:0000256" key="1">
    <source>
        <dbReference type="ARBA" id="ARBA00004571"/>
    </source>
</evidence>
<dbReference type="PANTHER" id="PTHR32552">
    <property type="entry name" value="FERRICHROME IRON RECEPTOR-RELATED"/>
    <property type="match status" value="1"/>
</dbReference>
<feature type="domain" description="TonB-dependent receptor plug" evidence="15">
    <location>
        <begin position="52"/>
        <end position="161"/>
    </location>
</feature>
<sequence>MRILRGTSLLALSLGVMGAGSAFAQTSEDSTKTSTVGLADIIVTAQKRAMPLQDVPVAVTAFTGEAMRASNLDALTGLRGLVPGMTISRSGAALNTPQISLRGISLQDPNRAVESGIGFTIDGIPLAFQRGTLLDAFDIERLEVLRGPQGLLFGRNTTGGTLNVIRSRPDPDAAATGKLRATVGSFGRTDFEGVIMAPIIPGLLAVKGAIAIKKHDGEFRNSITGGREGKRDMRDYMLSLVATPSDRTSIYLSLERMEDDSEVPPYVPLMTPDLIPLTGPKLLTPNGLGTLGYPTYVSGQNMQCLNPATSIVCRPLSKKRNDVETTQFPAYYNLNAVTLEVAHELDGVKLVSLSGYREDKEDQIGDFDATRFAIQRNDKRESSWQFSQELRAETQFDGPINFVTGAFYIEYAFTARQFPSVDLAGLSPVTPPGTSFFNSLNAYRIRQKSRSFALFFQGDWDITDKLRVTAGARQTWDRKQTNFTLWGRIQQPFRDQFVLGPQQGPVSASVKFDELTPRIGLQYDVKPDLLVYANWSRGYNAGGFNGRAGSIVNAVIPYRPEIMDAYEIGFKSEWFNRRVRLNVAAFHNTLKDKQEDVLTVVPGGALVTATVNAAKARYKGVEAELAVVPVAGWTITGSAGYLDAKYLSFIGNLAGQGLADLKDLKLRRTPKWTAGAISDYTFDLGAGRAGLNAAVYHTSRYETSVLNDPRGSIPPVTKVDLAMRYEFPVHDSLRMTLTGFVKNVTNNTIYDGFTSSNTAGSFIDFAIPSVGRTWGVSLAADF</sequence>